<dbReference type="InterPro" id="IPR029044">
    <property type="entry name" value="Nucleotide-diphossugar_trans"/>
</dbReference>
<dbReference type="InterPro" id="IPR001173">
    <property type="entry name" value="Glyco_trans_2-like"/>
</dbReference>
<evidence type="ECO:0000256" key="4">
    <source>
        <dbReference type="ARBA" id="ARBA00022679"/>
    </source>
</evidence>
<evidence type="ECO:0000313" key="7">
    <source>
        <dbReference type="Proteomes" id="UP000198373"/>
    </source>
</evidence>
<evidence type="ECO:0000259" key="5">
    <source>
        <dbReference type="Pfam" id="PF00535"/>
    </source>
</evidence>
<protein>
    <submittedName>
        <fullName evidence="6">Glycosyltransferase, GT2 family</fullName>
    </submittedName>
</protein>
<evidence type="ECO:0000313" key="6">
    <source>
        <dbReference type="EMBL" id="SNT01704.1"/>
    </source>
</evidence>
<dbReference type="GO" id="GO:0016757">
    <property type="term" value="F:glycosyltransferase activity"/>
    <property type="evidence" value="ECO:0007669"/>
    <property type="project" value="UniProtKB-KW"/>
</dbReference>
<sequence>MPEPPARGAAELSLVVTTVGRPADFARLLASVESSPAAGRVELVLCDQGADRACTRLLEDSGTGVAWQATTSGRGASRGRNAGLRLATAGLLGFPDDNCWYPTDTLDRVLAAFAGDPGLAGLSGQQQTVDGRGSMLRWLPDPGPVTRTNFMRTTIMSTMFFRRGVLDEVGHFDEGMGVGSSGWYGAGEESDLLLRVLDAGGRVRYDPGLVVLQDETRNDSDTTFERKMLRYGCGNGHLWRRHRLPRRQLLWYSARKAAGVAVRTARGQRNLARADLAYLRGTWAGWTDRRPADWPEGAGS</sequence>
<dbReference type="Proteomes" id="UP000198373">
    <property type="component" value="Unassembled WGS sequence"/>
</dbReference>
<evidence type="ECO:0000256" key="2">
    <source>
        <dbReference type="ARBA" id="ARBA00006739"/>
    </source>
</evidence>
<dbReference type="PANTHER" id="PTHR43179">
    <property type="entry name" value="RHAMNOSYLTRANSFERASE WBBL"/>
    <property type="match status" value="1"/>
</dbReference>
<gene>
    <name evidence="6" type="ORF">SAMN06893096_11328</name>
</gene>
<keyword evidence="3" id="KW-0328">Glycosyltransferase</keyword>
<dbReference type="EMBL" id="FZOO01000013">
    <property type="protein sequence ID" value="SNT01704.1"/>
    <property type="molecule type" value="Genomic_DNA"/>
</dbReference>
<organism evidence="6 7">
    <name type="scientific">Geodermatophilus pulveris</name>
    <dbReference type="NCBI Taxonomy" id="1564159"/>
    <lineage>
        <taxon>Bacteria</taxon>
        <taxon>Bacillati</taxon>
        <taxon>Actinomycetota</taxon>
        <taxon>Actinomycetes</taxon>
        <taxon>Geodermatophilales</taxon>
        <taxon>Geodermatophilaceae</taxon>
        <taxon>Geodermatophilus</taxon>
    </lineage>
</organism>
<dbReference type="Pfam" id="PF00535">
    <property type="entry name" value="Glycos_transf_2"/>
    <property type="match status" value="1"/>
</dbReference>
<keyword evidence="7" id="KW-1185">Reference proteome</keyword>
<evidence type="ECO:0000256" key="1">
    <source>
        <dbReference type="ARBA" id="ARBA00004776"/>
    </source>
</evidence>
<dbReference type="PANTHER" id="PTHR43179:SF12">
    <property type="entry name" value="GALACTOFURANOSYLTRANSFERASE GLFT2"/>
    <property type="match status" value="1"/>
</dbReference>
<dbReference type="RefSeq" id="WP_218822443.1">
    <property type="nucleotide sequence ID" value="NZ_FZOO01000013.1"/>
</dbReference>
<evidence type="ECO:0000256" key="3">
    <source>
        <dbReference type="ARBA" id="ARBA00022676"/>
    </source>
</evidence>
<dbReference type="Gene3D" id="3.90.550.10">
    <property type="entry name" value="Spore Coat Polysaccharide Biosynthesis Protein SpsA, Chain A"/>
    <property type="match status" value="1"/>
</dbReference>
<dbReference type="AlphaFoldDB" id="A0A239JAP0"/>
<accession>A0A239JAP0</accession>
<name>A0A239JAP0_9ACTN</name>
<dbReference type="SUPFAM" id="SSF53448">
    <property type="entry name" value="Nucleotide-diphospho-sugar transferases"/>
    <property type="match status" value="1"/>
</dbReference>
<comment type="pathway">
    <text evidence="1">Cell wall biogenesis; cell wall polysaccharide biosynthesis.</text>
</comment>
<keyword evidence="4 6" id="KW-0808">Transferase</keyword>
<feature type="domain" description="Glycosyltransferase 2-like" evidence="5">
    <location>
        <begin position="13"/>
        <end position="126"/>
    </location>
</feature>
<reference evidence="7" key="1">
    <citation type="submission" date="2017-06" db="EMBL/GenBank/DDBJ databases">
        <authorList>
            <person name="Varghese N."/>
            <person name="Submissions S."/>
        </authorList>
    </citation>
    <scope>NUCLEOTIDE SEQUENCE [LARGE SCALE GENOMIC DNA]</scope>
    <source>
        <strain evidence="7">DSM 46839</strain>
    </source>
</reference>
<proteinExistence type="inferred from homology"/>
<comment type="similarity">
    <text evidence="2">Belongs to the glycosyltransferase 2 family.</text>
</comment>